<dbReference type="EMBL" id="PIPP01000001">
    <property type="protein sequence ID" value="RUO38764.1"/>
    <property type="molecule type" value="Genomic_DNA"/>
</dbReference>
<keyword evidence="3" id="KW-1185">Reference proteome</keyword>
<dbReference type="AlphaFoldDB" id="A0A432WYA6"/>
<dbReference type="PANTHER" id="PTHR33608">
    <property type="entry name" value="BLL2464 PROTEIN"/>
    <property type="match status" value="1"/>
</dbReference>
<dbReference type="Pfam" id="PF01882">
    <property type="entry name" value="DUF58"/>
    <property type="match status" value="1"/>
</dbReference>
<dbReference type="PANTHER" id="PTHR33608:SF12">
    <property type="entry name" value="DUF58 DOMAIN-CONTAINING PROTEIN"/>
    <property type="match status" value="1"/>
</dbReference>
<dbReference type="RefSeq" id="WP_126806016.1">
    <property type="nucleotide sequence ID" value="NZ_PIPP01000001.1"/>
</dbReference>
<feature type="domain" description="DUF58" evidence="1">
    <location>
        <begin position="72"/>
        <end position="283"/>
    </location>
</feature>
<dbReference type="SUPFAM" id="SSF53300">
    <property type="entry name" value="vWA-like"/>
    <property type="match status" value="1"/>
</dbReference>
<dbReference type="OrthoDB" id="9776116at2"/>
<sequence length="336" mass="38404">MMQKQAVSSFSAKEVTEWLMQSHSDGVYPCMAELLKYRYQPLRLPVPKASGNSAQSGQRLSKTRGRGMEFDEVRHYQAGDDVRAIDWRVTARTGQTHTKLFREEKERPVFLCVDFSNSMWFGSQLLLKSLQAAHVAAGIAWHTVQRGDRVGGLIYNNHQHIEIKPQARQHGALLLLKQLIALHPEMAPAESENNPDNSNTNLGNNQQDLGQQLRRLMKLCRPGADIVIISDFSELDSATIKLLQGLRKHHTVTAIMITDPFEERLPQNVFRDIDIYDGKEQHTLFLSNPDYHKKWQRQAIQWQSEREQGLRRAGVRVATVSAALPANMQWFHRGKH</sequence>
<accession>A0A432WYA6</accession>
<evidence type="ECO:0000313" key="2">
    <source>
        <dbReference type="EMBL" id="RUO38764.1"/>
    </source>
</evidence>
<protein>
    <submittedName>
        <fullName evidence="2">DUF58 domain-containing protein</fullName>
    </submittedName>
</protein>
<proteinExistence type="predicted"/>
<evidence type="ECO:0000259" key="1">
    <source>
        <dbReference type="Pfam" id="PF01882"/>
    </source>
</evidence>
<comment type="caution">
    <text evidence="2">The sequence shown here is derived from an EMBL/GenBank/DDBJ whole genome shotgun (WGS) entry which is preliminary data.</text>
</comment>
<dbReference type="Proteomes" id="UP000286934">
    <property type="component" value="Unassembled WGS sequence"/>
</dbReference>
<evidence type="ECO:0000313" key="3">
    <source>
        <dbReference type="Proteomes" id="UP000286934"/>
    </source>
</evidence>
<gene>
    <name evidence="2" type="ORF">CWE13_03775</name>
</gene>
<dbReference type="InterPro" id="IPR002881">
    <property type="entry name" value="DUF58"/>
</dbReference>
<organism evidence="2 3">
    <name type="scientific">Aliidiomarina shirensis</name>
    <dbReference type="NCBI Taxonomy" id="1048642"/>
    <lineage>
        <taxon>Bacteria</taxon>
        <taxon>Pseudomonadati</taxon>
        <taxon>Pseudomonadota</taxon>
        <taxon>Gammaproteobacteria</taxon>
        <taxon>Alteromonadales</taxon>
        <taxon>Idiomarinaceae</taxon>
        <taxon>Aliidiomarina</taxon>
    </lineage>
</organism>
<reference evidence="3" key="1">
    <citation type="journal article" date="2018" name="Front. Microbiol.">
        <title>Genome-Based Analysis Reveals the Taxonomy and Diversity of the Family Idiomarinaceae.</title>
        <authorList>
            <person name="Liu Y."/>
            <person name="Lai Q."/>
            <person name="Shao Z."/>
        </authorList>
    </citation>
    <scope>NUCLEOTIDE SEQUENCE [LARGE SCALE GENOMIC DNA]</scope>
    <source>
        <strain evidence="3">AIS</strain>
    </source>
</reference>
<name>A0A432WYA6_9GAMM</name>
<dbReference type="InterPro" id="IPR036465">
    <property type="entry name" value="vWFA_dom_sf"/>
</dbReference>